<feature type="domain" description="5'-3' exonuclease" evidence="4">
    <location>
        <begin position="130"/>
        <end position="396"/>
    </location>
</feature>
<evidence type="ECO:0000259" key="4">
    <source>
        <dbReference type="SMART" id="SM00475"/>
    </source>
</evidence>
<sequence length="423" mass="47524">MSNLKVYQYTKCGTCRKAVKWLEAQGHELDLIPIFDTPPSEAELSDLIQKSGLEVKKFFNTSGEVYKEQQLKDKLPGLSAEEQIRLLASNGRLIKRPIVTDGHKVTVGFKEDTYEQEWNNAREQNQVNQRNEPTLLLVDGMAVLFRAFYATSASGYIRRTKAGVPTNAVYGFIRYFWDAVQTFGPSHVVCCWDMGGKTFRGEEYAAYKGNRPEAPDDLIPQFALIREVMDSLNIPNIGAQGYEADDCIGTLAKYYTEQTDMNVMVLTGDHDMLQLIDDRTSIIIMKKGHGNYMVYTPESLMSEKQLTPRQVIDMKGLMGDASDNYPGVRGIGEKTALKLVQEFGSIEGILDNMDKLTPSVRNKIENDLDMLHLSRKLAEIHCAVPVACALDVCELRLDPDMVMDKFEQLEMKSLGSWMGVAIG</sequence>
<dbReference type="InterPro" id="IPR036279">
    <property type="entry name" value="5-3_exonuclease_C_sf"/>
</dbReference>
<dbReference type="InterPro" id="IPR006660">
    <property type="entry name" value="Arsenate_reductase-like"/>
</dbReference>
<dbReference type="Pfam" id="PF03960">
    <property type="entry name" value="ArsC"/>
    <property type="match status" value="1"/>
</dbReference>
<evidence type="ECO:0000313" key="6">
    <source>
        <dbReference type="Proteomes" id="UP000702964"/>
    </source>
</evidence>
<dbReference type="SMART" id="SM00475">
    <property type="entry name" value="53EXOc"/>
    <property type="match status" value="1"/>
</dbReference>
<evidence type="ECO:0000256" key="3">
    <source>
        <dbReference type="ARBA" id="ARBA00023125"/>
    </source>
</evidence>
<keyword evidence="3" id="KW-0238">DNA-binding</keyword>
<dbReference type="SUPFAM" id="SSF47807">
    <property type="entry name" value="5' to 3' exonuclease, C-terminal subdomain"/>
    <property type="match status" value="1"/>
</dbReference>
<dbReference type="InterPro" id="IPR006504">
    <property type="entry name" value="Tscrpt_reg_Spx/MgsR"/>
</dbReference>
<reference evidence="5" key="1">
    <citation type="journal article" date="2015" name="Genom Data">
        <title>Draft genome sequences of Phytophthora kernoviae and Phytophthora ramorum lineage EU2 from Scotland.</title>
        <authorList>
            <person name="Sambles C."/>
            <person name="Schlenzig A."/>
            <person name="O'Neill P."/>
            <person name="Grant M."/>
            <person name="Studholme D.J."/>
        </authorList>
    </citation>
    <scope>NUCLEOTIDE SEQUENCE</scope>
    <source>
        <strain evidence="5">00238/432</strain>
    </source>
</reference>
<dbReference type="EMBL" id="AOFI03000005">
    <property type="protein sequence ID" value="KAF4325363.1"/>
    <property type="molecule type" value="Genomic_DNA"/>
</dbReference>
<dbReference type="InterPro" id="IPR002421">
    <property type="entry name" value="5-3_exonuclease"/>
</dbReference>
<dbReference type="PANTHER" id="PTHR42646:SF2">
    <property type="entry name" value="5'-3' EXONUCLEASE FAMILY PROTEIN"/>
    <property type="match status" value="1"/>
</dbReference>
<name>A0A8J4SUI4_9STRA</name>
<organism evidence="5 6">
    <name type="scientific">Phytophthora kernoviae 00238/432</name>
    <dbReference type="NCBI Taxonomy" id="1284355"/>
    <lineage>
        <taxon>Eukaryota</taxon>
        <taxon>Sar</taxon>
        <taxon>Stramenopiles</taxon>
        <taxon>Oomycota</taxon>
        <taxon>Peronosporomycetes</taxon>
        <taxon>Peronosporales</taxon>
        <taxon>Peronosporaceae</taxon>
        <taxon>Phytophthora</taxon>
    </lineage>
</organism>
<evidence type="ECO:0000256" key="1">
    <source>
        <dbReference type="ARBA" id="ARBA00022722"/>
    </source>
</evidence>
<evidence type="ECO:0000256" key="2">
    <source>
        <dbReference type="ARBA" id="ARBA00022801"/>
    </source>
</evidence>
<dbReference type="InterPro" id="IPR029060">
    <property type="entry name" value="PIN-like_dom_sf"/>
</dbReference>
<reference evidence="5" key="2">
    <citation type="submission" date="2020-02" db="EMBL/GenBank/DDBJ databases">
        <authorList>
            <person name="Studholme D.J."/>
        </authorList>
    </citation>
    <scope>NUCLEOTIDE SEQUENCE</scope>
    <source>
        <strain evidence="5">00238/432</strain>
    </source>
</reference>
<keyword evidence="2" id="KW-0378">Hydrolase</keyword>
<dbReference type="SUPFAM" id="SSF52833">
    <property type="entry name" value="Thioredoxin-like"/>
    <property type="match status" value="1"/>
</dbReference>
<dbReference type="SUPFAM" id="SSF88723">
    <property type="entry name" value="PIN domain-like"/>
    <property type="match status" value="1"/>
</dbReference>
<dbReference type="CDD" id="cd03036">
    <property type="entry name" value="ArsC_like"/>
    <property type="match status" value="1"/>
</dbReference>
<dbReference type="GO" id="GO:0033567">
    <property type="term" value="P:DNA replication, Okazaki fragment processing"/>
    <property type="evidence" value="ECO:0007669"/>
    <property type="project" value="InterPro"/>
</dbReference>
<dbReference type="InterPro" id="IPR036249">
    <property type="entry name" value="Thioredoxin-like_sf"/>
</dbReference>
<dbReference type="Pfam" id="PF01367">
    <property type="entry name" value="5_3_exonuc"/>
    <property type="match status" value="1"/>
</dbReference>
<dbReference type="SMART" id="SM00279">
    <property type="entry name" value="HhH2"/>
    <property type="match status" value="1"/>
</dbReference>
<dbReference type="GO" id="GO:0008409">
    <property type="term" value="F:5'-3' exonuclease activity"/>
    <property type="evidence" value="ECO:0007669"/>
    <property type="project" value="InterPro"/>
</dbReference>
<gene>
    <name evidence="5" type="ORF">G195_000878</name>
</gene>
<keyword evidence="1" id="KW-0540">Nuclease</keyword>
<dbReference type="Gene3D" id="3.40.50.1010">
    <property type="entry name" value="5'-nuclease"/>
    <property type="match status" value="1"/>
</dbReference>
<dbReference type="InterPro" id="IPR038969">
    <property type="entry name" value="FEN"/>
</dbReference>
<dbReference type="Gene3D" id="1.10.150.20">
    <property type="entry name" value="5' to 3' exonuclease, C-terminal subdomain"/>
    <property type="match status" value="1"/>
</dbReference>
<dbReference type="InterPro" id="IPR020046">
    <property type="entry name" value="5-3_exonucl_a-hlix_arch_N"/>
</dbReference>
<proteinExistence type="predicted"/>
<dbReference type="AlphaFoldDB" id="A0A8J4SUI4"/>
<dbReference type="Gene3D" id="3.40.30.10">
    <property type="entry name" value="Glutaredoxin"/>
    <property type="match status" value="1"/>
</dbReference>
<dbReference type="NCBIfam" id="TIGR01617">
    <property type="entry name" value="arsC_related"/>
    <property type="match status" value="1"/>
</dbReference>
<dbReference type="Pfam" id="PF02739">
    <property type="entry name" value="5_3_exonuc_N"/>
    <property type="match status" value="1"/>
</dbReference>
<dbReference type="PROSITE" id="PS51353">
    <property type="entry name" value="ARSC"/>
    <property type="match status" value="1"/>
</dbReference>
<dbReference type="Proteomes" id="UP000702964">
    <property type="component" value="Unassembled WGS sequence"/>
</dbReference>
<dbReference type="GO" id="GO:0017108">
    <property type="term" value="F:5'-flap endonuclease activity"/>
    <property type="evidence" value="ECO:0007669"/>
    <property type="project" value="InterPro"/>
</dbReference>
<dbReference type="CDD" id="cd09859">
    <property type="entry name" value="PIN_53EXO"/>
    <property type="match status" value="1"/>
</dbReference>
<dbReference type="GO" id="GO:0003677">
    <property type="term" value="F:DNA binding"/>
    <property type="evidence" value="ECO:0007669"/>
    <property type="project" value="UniProtKB-KW"/>
</dbReference>
<evidence type="ECO:0000313" key="5">
    <source>
        <dbReference type="EMBL" id="KAF4325363.1"/>
    </source>
</evidence>
<protein>
    <recommendedName>
        <fullName evidence="4">5'-3' exonuclease domain-containing protein</fullName>
    </recommendedName>
</protein>
<comment type="caution">
    <text evidence="5">The sequence shown here is derived from an EMBL/GenBank/DDBJ whole genome shotgun (WGS) entry which is preliminary data.</text>
</comment>
<dbReference type="FunFam" id="1.10.150.20:FF:000003">
    <property type="entry name" value="DNA polymerase I"/>
    <property type="match status" value="1"/>
</dbReference>
<dbReference type="InterPro" id="IPR020045">
    <property type="entry name" value="DNA_polI_H3TH"/>
</dbReference>
<dbReference type="InterPro" id="IPR008918">
    <property type="entry name" value="HhH2"/>
</dbReference>
<accession>A0A8J4SUI4</accession>
<dbReference type="PANTHER" id="PTHR42646">
    <property type="entry name" value="FLAP ENDONUCLEASE XNI"/>
    <property type="match status" value="1"/>
</dbReference>
<dbReference type="CDD" id="cd09898">
    <property type="entry name" value="H3TH_53EXO"/>
    <property type="match status" value="1"/>
</dbReference>